<accession>A0A178HT40</accession>
<name>A0A178HT40_9HYPH</name>
<gene>
    <name evidence="1" type="ORF">A3840_14215</name>
</gene>
<proteinExistence type="predicted"/>
<reference evidence="1 2" key="1">
    <citation type="submission" date="2016-03" db="EMBL/GenBank/DDBJ databases">
        <title>Genome sequencing of Devosia sp. S37.</title>
        <authorList>
            <person name="Mohd Nor M."/>
        </authorList>
    </citation>
    <scope>NUCLEOTIDE SEQUENCE [LARGE SCALE GENOMIC DNA]</scope>
    <source>
        <strain evidence="1 2">S37</strain>
    </source>
</reference>
<dbReference type="AlphaFoldDB" id="A0A178HT40"/>
<comment type="caution">
    <text evidence="1">The sequence shown here is derived from an EMBL/GenBank/DDBJ whole genome shotgun (WGS) entry which is preliminary data.</text>
</comment>
<dbReference type="Proteomes" id="UP000078389">
    <property type="component" value="Unassembled WGS sequence"/>
</dbReference>
<organism evidence="1 2">
    <name type="scientific">Devosia elaeis</name>
    <dbReference type="NCBI Taxonomy" id="1770058"/>
    <lineage>
        <taxon>Bacteria</taxon>
        <taxon>Pseudomonadati</taxon>
        <taxon>Pseudomonadota</taxon>
        <taxon>Alphaproteobacteria</taxon>
        <taxon>Hyphomicrobiales</taxon>
        <taxon>Devosiaceae</taxon>
        <taxon>Devosia</taxon>
    </lineage>
</organism>
<evidence type="ECO:0000313" key="1">
    <source>
        <dbReference type="EMBL" id="OAM75807.1"/>
    </source>
</evidence>
<evidence type="ECO:0000313" key="2">
    <source>
        <dbReference type="Proteomes" id="UP000078389"/>
    </source>
</evidence>
<keyword evidence="2" id="KW-1185">Reference proteome</keyword>
<sequence>MIAEHTADPVASVWSDEFLQILDMGPPASRDVAGGKAKVDIGRRAIVVCVVWRDLVVQI</sequence>
<dbReference type="EMBL" id="LVVY01000104">
    <property type="protein sequence ID" value="OAM75807.1"/>
    <property type="molecule type" value="Genomic_DNA"/>
</dbReference>
<protein>
    <submittedName>
        <fullName evidence="1">Uncharacterized protein</fullName>
    </submittedName>
</protein>